<feature type="domain" description="Orn/DAP/Arg decarboxylase 2 N-terminal" evidence="11">
    <location>
        <begin position="75"/>
        <end position="342"/>
    </location>
</feature>
<keyword evidence="6" id="KW-0028">Amino-acid biosynthesis</keyword>
<dbReference type="InterPro" id="IPR029066">
    <property type="entry name" value="PLP-binding_barrel"/>
</dbReference>
<evidence type="ECO:0000256" key="6">
    <source>
        <dbReference type="HAMAP-Rule" id="MF_02120"/>
    </source>
</evidence>
<dbReference type="InterPro" id="IPR009006">
    <property type="entry name" value="Ala_racemase/Decarboxylase_C"/>
</dbReference>
<evidence type="ECO:0000259" key="11">
    <source>
        <dbReference type="Pfam" id="PF02784"/>
    </source>
</evidence>
<evidence type="ECO:0000256" key="9">
    <source>
        <dbReference type="RuleBase" id="RU003738"/>
    </source>
</evidence>
<dbReference type="HAMAP" id="MF_02120">
    <property type="entry name" value="LysA"/>
    <property type="match status" value="1"/>
</dbReference>
<keyword evidence="4 6" id="KW-0457">Lysine biosynthesis</keyword>
<dbReference type="Pfam" id="PF00278">
    <property type="entry name" value="Orn_DAP_Arg_deC"/>
    <property type="match status" value="1"/>
</dbReference>
<dbReference type="AlphaFoldDB" id="A0A4R5YAB9"/>
<comment type="cofactor">
    <cofactor evidence="1 6 8 9">
        <name>pyridoxal 5'-phosphate</name>
        <dbReference type="ChEBI" id="CHEBI:597326"/>
    </cofactor>
</comment>
<feature type="binding site" evidence="6">
    <location>
        <position position="339"/>
    </location>
    <ligand>
        <name>substrate</name>
    </ligand>
</feature>
<feature type="binding site" evidence="6">
    <location>
        <position position="397"/>
    </location>
    <ligand>
        <name>substrate</name>
    </ligand>
</feature>
<feature type="domain" description="Orn/DAP/Arg decarboxylase 2 C-terminal" evidence="10">
    <location>
        <begin position="373"/>
        <end position="452"/>
    </location>
</feature>
<dbReference type="EC" id="4.1.1.20" evidence="6 7"/>
<dbReference type="GO" id="GO:0009089">
    <property type="term" value="P:lysine biosynthetic process via diaminopimelate"/>
    <property type="evidence" value="ECO:0007669"/>
    <property type="project" value="UniProtKB-UniRule"/>
</dbReference>
<feature type="binding site" evidence="6">
    <location>
        <position position="393"/>
    </location>
    <ligand>
        <name>substrate</name>
    </ligand>
</feature>
<reference evidence="12 13" key="1">
    <citation type="submission" date="2019-03" db="EMBL/GenBank/DDBJ databases">
        <title>Genome Sequencing and Assembly of Various Microbes Isolated from Partially Reclaimed Soil and Acid Mine Drainage (AMD) Site.</title>
        <authorList>
            <person name="Steinbock B."/>
            <person name="Bechtold R."/>
            <person name="Sevigny J.L."/>
            <person name="Thomas D."/>
            <person name="Cuthill L.R."/>
            <person name="Aveiro Johannsen E.J."/>
            <person name="Thomas K."/>
            <person name="Ghosh A."/>
        </authorList>
    </citation>
    <scope>NUCLEOTIDE SEQUENCE [LARGE SCALE GENOMIC DNA]</scope>
    <source>
        <strain evidence="12 13">S-A1</strain>
    </source>
</reference>
<evidence type="ECO:0000256" key="3">
    <source>
        <dbReference type="ARBA" id="ARBA00022898"/>
    </source>
</evidence>
<proteinExistence type="inferred from homology"/>
<dbReference type="SUPFAM" id="SSF50621">
    <property type="entry name" value="Alanine racemase C-terminal domain-like"/>
    <property type="match status" value="1"/>
</dbReference>
<evidence type="ECO:0000256" key="5">
    <source>
        <dbReference type="ARBA" id="ARBA00023239"/>
    </source>
</evidence>
<dbReference type="InterPro" id="IPR022653">
    <property type="entry name" value="De-COase2_pyr-phos_BS"/>
</dbReference>
<organism evidence="12 13">
    <name type="scientific">Arthrobacter nitrophenolicus</name>
    <dbReference type="NCBI Taxonomy" id="683150"/>
    <lineage>
        <taxon>Bacteria</taxon>
        <taxon>Bacillati</taxon>
        <taxon>Actinomycetota</taxon>
        <taxon>Actinomycetes</taxon>
        <taxon>Micrococcales</taxon>
        <taxon>Micrococcaceae</taxon>
        <taxon>Arthrobacter</taxon>
    </lineage>
</organism>
<dbReference type="InterPro" id="IPR000183">
    <property type="entry name" value="Orn/DAP/Arg_de-COase"/>
</dbReference>
<dbReference type="UniPathway" id="UPA00034">
    <property type="reaction ID" value="UER00027"/>
</dbReference>
<evidence type="ECO:0000259" key="10">
    <source>
        <dbReference type="Pfam" id="PF00278"/>
    </source>
</evidence>
<dbReference type="FunFam" id="3.20.20.10:FF:000003">
    <property type="entry name" value="Diaminopimelate decarboxylase"/>
    <property type="match status" value="1"/>
</dbReference>
<dbReference type="PRINTS" id="PR01179">
    <property type="entry name" value="ODADCRBXLASE"/>
</dbReference>
<dbReference type="OrthoDB" id="9802241at2"/>
<keyword evidence="3 6" id="KW-0663">Pyridoxal phosphate</keyword>
<feature type="binding site" evidence="6">
    <location>
        <position position="425"/>
    </location>
    <ligand>
        <name>substrate</name>
    </ligand>
</feature>
<dbReference type="RefSeq" id="WP_133346252.1">
    <property type="nucleotide sequence ID" value="NZ_SMZQ01000001.1"/>
</dbReference>
<comment type="caution">
    <text evidence="12">The sequence shown here is derived from an EMBL/GenBank/DDBJ whole genome shotgun (WGS) entry which is preliminary data.</text>
</comment>
<dbReference type="Pfam" id="PF02784">
    <property type="entry name" value="Orn_Arg_deC_N"/>
    <property type="match status" value="1"/>
</dbReference>
<dbReference type="PANTHER" id="PTHR43727:SF2">
    <property type="entry name" value="GROUP IV DECARBOXYLASE"/>
    <property type="match status" value="1"/>
</dbReference>
<feature type="binding site" evidence="6">
    <location>
        <position position="454"/>
    </location>
    <ligand>
        <name>pyridoxal 5'-phosphate</name>
        <dbReference type="ChEBI" id="CHEBI:597326"/>
    </ligand>
</feature>
<dbReference type="InterPro" id="IPR002986">
    <property type="entry name" value="DAP_deCOOHase_LysA"/>
</dbReference>
<comment type="similarity">
    <text evidence="6">Belongs to the Orn/Lys/Arg decarboxylase class-II family. LysA subfamily.</text>
</comment>
<dbReference type="EMBL" id="SMZQ01000001">
    <property type="protein sequence ID" value="TDL41633.1"/>
    <property type="molecule type" value="Genomic_DNA"/>
</dbReference>
<comment type="subunit">
    <text evidence="6">Homodimer.</text>
</comment>
<protein>
    <recommendedName>
        <fullName evidence="6 7">Diaminopimelate decarboxylase</fullName>
        <shortName evidence="6">DAP decarboxylase</shortName>
        <shortName evidence="6">DAPDC</shortName>
        <ecNumber evidence="6 7">4.1.1.20</ecNumber>
    </recommendedName>
</protein>
<accession>A0A4R5YAB9</accession>
<comment type="pathway">
    <text evidence="6 9">Amino-acid biosynthesis; L-lysine biosynthesis via DAP pathway; L-lysine from DL-2,6-diaminopimelate: step 1/1.</text>
</comment>
<dbReference type="Gene3D" id="2.40.37.10">
    <property type="entry name" value="Lyase, Ornithine Decarboxylase, Chain A, domain 1"/>
    <property type="match status" value="1"/>
</dbReference>
<dbReference type="InterPro" id="IPR022644">
    <property type="entry name" value="De-COase2_N"/>
</dbReference>
<sequence length="497" mass="52227">MSVKAETTAHTGNAASPLAPGWLAVPADLNALQEPMWAGSVERNDAGSLTVGGVTVQELKEQFGTPLFVMDEADFRARARAFKDSFDAAFADICGGVDVYYAGKSFLCTAVVKWVEEEGLRLDTASGGELAVAARAGIAGERVALHGNNKSDAEINRALDMGLGRIVVDSLDELVRVGDIARVRGEQAKVMLRLTPGVHAHTHEFIATAHEDQKFGLSMAADTTDQAGLSAAEEAVAAASAHPGIELLGLHCHIGSQIFEPDGFALAAEKLLRFLAAMQEKHSIVMPELDLGGGYGIAYTPVDTPRPAAEIAEAMAAVVRSTCAELGIASPRISIEPGRAIVGSTTFTLYEVGTLKTVRVDAPAGSGAGEDGNNVTYPRRYVSVDGGMSDNARPVLYDADYSAILASRTSTAAPQLSRVVGKHCESGDIVVRDVYLPEDVAAGDLLAVPGTGAYCWALSSNYNYLARPGVVAVRDGSARLIVRGETEEDLLNRDMGA</sequence>
<name>A0A4R5YAB9_9MICC</name>
<dbReference type="InterPro" id="IPR022657">
    <property type="entry name" value="De-COase2_CS"/>
</dbReference>
<keyword evidence="5 6" id="KW-0456">Lyase</keyword>
<evidence type="ECO:0000256" key="4">
    <source>
        <dbReference type="ARBA" id="ARBA00023154"/>
    </source>
</evidence>
<evidence type="ECO:0000313" key="12">
    <source>
        <dbReference type="EMBL" id="TDL41633.1"/>
    </source>
</evidence>
<keyword evidence="2 6" id="KW-0210">Decarboxylase</keyword>
<comment type="function">
    <text evidence="6">Specifically catalyzes the decarboxylation of meso-diaminopimelate (meso-DAP) to L-lysine.</text>
</comment>
<evidence type="ECO:0000256" key="2">
    <source>
        <dbReference type="ARBA" id="ARBA00022793"/>
    </source>
</evidence>
<comment type="catalytic activity">
    <reaction evidence="6 9">
        <text>meso-2,6-diaminopimelate + H(+) = L-lysine + CO2</text>
        <dbReference type="Rhea" id="RHEA:15101"/>
        <dbReference type="ChEBI" id="CHEBI:15378"/>
        <dbReference type="ChEBI" id="CHEBI:16526"/>
        <dbReference type="ChEBI" id="CHEBI:32551"/>
        <dbReference type="ChEBI" id="CHEBI:57791"/>
        <dbReference type="EC" id="4.1.1.20"/>
    </reaction>
</comment>
<dbReference type="STRING" id="683150.G205_22650"/>
<dbReference type="CDD" id="cd06828">
    <property type="entry name" value="PLPDE_III_DapDC"/>
    <property type="match status" value="1"/>
</dbReference>
<feature type="active site" description="Proton donor" evidence="8">
    <location>
        <position position="424"/>
    </location>
</feature>
<feature type="binding site" evidence="6">
    <location>
        <begin position="336"/>
        <end position="339"/>
    </location>
    <ligand>
        <name>pyridoxal 5'-phosphate</name>
        <dbReference type="ChEBI" id="CHEBI:597326"/>
    </ligand>
</feature>
<dbReference type="PRINTS" id="PR01181">
    <property type="entry name" value="DAPDCRBXLASE"/>
</dbReference>
<dbReference type="PANTHER" id="PTHR43727">
    <property type="entry name" value="DIAMINOPIMELATE DECARBOXYLASE"/>
    <property type="match status" value="1"/>
</dbReference>
<feature type="binding site" evidence="6">
    <location>
        <position position="454"/>
    </location>
    <ligand>
        <name>substrate</name>
    </ligand>
</feature>
<gene>
    <name evidence="6 12" type="primary">lysA</name>
    <name evidence="12" type="ORF">E2R57_02995</name>
</gene>
<dbReference type="GO" id="GO:0008836">
    <property type="term" value="F:diaminopimelate decarboxylase activity"/>
    <property type="evidence" value="ECO:0007669"/>
    <property type="project" value="UniProtKB-UniRule"/>
</dbReference>
<dbReference type="InterPro" id="IPR022643">
    <property type="entry name" value="De-COase2_C"/>
</dbReference>
<feature type="binding site" evidence="6">
    <location>
        <position position="294"/>
    </location>
    <ligand>
        <name>pyridoxal 5'-phosphate</name>
        <dbReference type="ChEBI" id="CHEBI:597326"/>
    </ligand>
</feature>
<dbReference type="SUPFAM" id="SSF51419">
    <property type="entry name" value="PLP-binding barrel"/>
    <property type="match status" value="1"/>
</dbReference>
<dbReference type="Proteomes" id="UP000294621">
    <property type="component" value="Unassembled WGS sequence"/>
</dbReference>
<dbReference type="NCBIfam" id="TIGR01048">
    <property type="entry name" value="lysA"/>
    <property type="match status" value="1"/>
</dbReference>
<evidence type="ECO:0000256" key="7">
    <source>
        <dbReference type="NCBIfam" id="TIGR01048"/>
    </source>
</evidence>
<evidence type="ECO:0000313" key="13">
    <source>
        <dbReference type="Proteomes" id="UP000294621"/>
    </source>
</evidence>
<dbReference type="PROSITE" id="PS00878">
    <property type="entry name" value="ODR_DC_2_1"/>
    <property type="match status" value="1"/>
</dbReference>
<dbReference type="PROSITE" id="PS00879">
    <property type="entry name" value="ODR_DC_2_2"/>
    <property type="match status" value="1"/>
</dbReference>
<evidence type="ECO:0000256" key="1">
    <source>
        <dbReference type="ARBA" id="ARBA00001933"/>
    </source>
</evidence>
<feature type="modified residue" description="N6-(pyridoxal phosphate)lysine" evidence="6 8">
    <location>
        <position position="104"/>
    </location>
</feature>
<dbReference type="Gene3D" id="3.20.20.10">
    <property type="entry name" value="Alanine racemase"/>
    <property type="match status" value="1"/>
</dbReference>
<evidence type="ECO:0000256" key="8">
    <source>
        <dbReference type="PIRSR" id="PIRSR600183-50"/>
    </source>
</evidence>
<dbReference type="GO" id="GO:0030170">
    <property type="term" value="F:pyridoxal phosphate binding"/>
    <property type="evidence" value="ECO:0007669"/>
    <property type="project" value="UniProtKB-UniRule"/>
</dbReference>